<protein>
    <recommendedName>
        <fullName evidence="1">Reverse transcriptase domain-containing protein</fullName>
    </recommendedName>
</protein>
<evidence type="ECO:0000313" key="3">
    <source>
        <dbReference type="Proteomes" id="UP001497516"/>
    </source>
</evidence>
<gene>
    <name evidence="2" type="ORF">LTRI10_LOCUS3371</name>
</gene>
<dbReference type="PANTHER" id="PTHR33116:SF78">
    <property type="entry name" value="OS12G0587133 PROTEIN"/>
    <property type="match status" value="1"/>
</dbReference>
<evidence type="ECO:0000313" key="2">
    <source>
        <dbReference type="EMBL" id="CAL1355620.1"/>
    </source>
</evidence>
<dbReference type="AlphaFoldDB" id="A0AAV2CGP1"/>
<dbReference type="PANTHER" id="PTHR33116">
    <property type="entry name" value="REVERSE TRANSCRIPTASE ZINC-BINDING DOMAIN-CONTAINING PROTEIN-RELATED-RELATED"/>
    <property type="match status" value="1"/>
</dbReference>
<evidence type="ECO:0000259" key="1">
    <source>
        <dbReference type="PROSITE" id="PS50878"/>
    </source>
</evidence>
<proteinExistence type="predicted"/>
<feature type="domain" description="Reverse transcriptase" evidence="1">
    <location>
        <begin position="1"/>
        <end position="149"/>
    </location>
</feature>
<dbReference type="InterPro" id="IPR000477">
    <property type="entry name" value="RT_dom"/>
</dbReference>
<name>A0AAV2CGP1_9ROSI</name>
<dbReference type="Pfam" id="PF00078">
    <property type="entry name" value="RVT_1"/>
    <property type="match status" value="1"/>
</dbReference>
<reference evidence="2 3" key="1">
    <citation type="submission" date="2024-04" db="EMBL/GenBank/DDBJ databases">
        <authorList>
            <person name="Fracassetti M."/>
        </authorList>
    </citation>
    <scope>NUCLEOTIDE SEQUENCE [LARGE SCALE GENOMIC DNA]</scope>
</reference>
<keyword evidence="3" id="KW-1185">Reference proteome</keyword>
<dbReference type="EMBL" id="OZ034813">
    <property type="protein sequence ID" value="CAL1355620.1"/>
    <property type="molecule type" value="Genomic_DNA"/>
</dbReference>
<organism evidence="2 3">
    <name type="scientific">Linum trigynum</name>
    <dbReference type="NCBI Taxonomy" id="586398"/>
    <lineage>
        <taxon>Eukaryota</taxon>
        <taxon>Viridiplantae</taxon>
        <taxon>Streptophyta</taxon>
        <taxon>Embryophyta</taxon>
        <taxon>Tracheophyta</taxon>
        <taxon>Spermatophyta</taxon>
        <taxon>Magnoliopsida</taxon>
        <taxon>eudicotyledons</taxon>
        <taxon>Gunneridae</taxon>
        <taxon>Pentapetalae</taxon>
        <taxon>rosids</taxon>
        <taxon>fabids</taxon>
        <taxon>Malpighiales</taxon>
        <taxon>Linaceae</taxon>
        <taxon>Linum</taxon>
    </lineage>
</organism>
<sequence length="193" mass="21163">MGTVTSTKLSVLVNGEAVGFFGMERGLKQGDPLSPFLFNIVIDLLSHILLKMSEAGMISGFCMDESSRSGEMTHLLYADDAIIFCDASEEEILNVTAALVCFQSITGLRINLEKSRVFPVGEVDDIERYVEIVGCDWGFLPTLYLGMPLVVSPTTKSIWDPVISRMQRKLDGWKGRFLSTGGRIILSNACLAS</sequence>
<dbReference type="PROSITE" id="PS50878">
    <property type="entry name" value="RT_POL"/>
    <property type="match status" value="1"/>
</dbReference>
<dbReference type="Proteomes" id="UP001497516">
    <property type="component" value="Chromosome 1"/>
</dbReference>
<dbReference type="InterPro" id="IPR043502">
    <property type="entry name" value="DNA/RNA_pol_sf"/>
</dbReference>
<dbReference type="SUPFAM" id="SSF56672">
    <property type="entry name" value="DNA/RNA polymerases"/>
    <property type="match status" value="1"/>
</dbReference>
<accession>A0AAV2CGP1</accession>